<dbReference type="EMBL" id="KI964882">
    <property type="protein sequence ID" value="EUC27749.1"/>
    <property type="molecule type" value="Genomic_DNA"/>
</dbReference>
<evidence type="ECO:0000256" key="1">
    <source>
        <dbReference type="SAM" id="MobiDB-lite"/>
    </source>
</evidence>
<dbReference type="GeneID" id="19149825"/>
<evidence type="ECO:0000313" key="2">
    <source>
        <dbReference type="EMBL" id="EUC27749.1"/>
    </source>
</evidence>
<organism evidence="2 3">
    <name type="scientific">Cochliobolus carbonum (strain 26-R-13)</name>
    <name type="common">Maize leaf spot fungus</name>
    <name type="synonym">Bipolaris zeicola</name>
    <dbReference type="NCBI Taxonomy" id="930089"/>
    <lineage>
        <taxon>Eukaryota</taxon>
        <taxon>Fungi</taxon>
        <taxon>Dikarya</taxon>
        <taxon>Ascomycota</taxon>
        <taxon>Pezizomycotina</taxon>
        <taxon>Dothideomycetes</taxon>
        <taxon>Pleosporomycetidae</taxon>
        <taxon>Pleosporales</taxon>
        <taxon>Pleosporineae</taxon>
        <taxon>Pleosporaceae</taxon>
        <taxon>Bipolaris</taxon>
    </lineage>
</organism>
<dbReference type="KEGG" id="bze:COCCADRAFT_45533"/>
<gene>
    <name evidence="2" type="ORF">COCCADRAFT_45533</name>
</gene>
<accession>W6XYF7</accession>
<name>W6XYF7_COCC2</name>
<dbReference type="AlphaFoldDB" id="W6XYF7"/>
<keyword evidence="3" id="KW-1185">Reference proteome</keyword>
<dbReference type="Proteomes" id="UP000053841">
    <property type="component" value="Unassembled WGS sequence"/>
</dbReference>
<feature type="non-terminal residue" evidence="2">
    <location>
        <position position="219"/>
    </location>
</feature>
<reference evidence="2 3" key="1">
    <citation type="journal article" date="2013" name="PLoS Genet.">
        <title>Comparative genome structure, secondary metabolite, and effector coding capacity across Cochliobolus pathogens.</title>
        <authorList>
            <person name="Condon B.J."/>
            <person name="Leng Y."/>
            <person name="Wu D."/>
            <person name="Bushley K.E."/>
            <person name="Ohm R.A."/>
            <person name="Otillar R."/>
            <person name="Martin J."/>
            <person name="Schackwitz W."/>
            <person name="Grimwood J."/>
            <person name="MohdZainudin N."/>
            <person name="Xue C."/>
            <person name="Wang R."/>
            <person name="Manning V.A."/>
            <person name="Dhillon B."/>
            <person name="Tu Z.J."/>
            <person name="Steffenson B.J."/>
            <person name="Salamov A."/>
            <person name="Sun H."/>
            <person name="Lowry S."/>
            <person name="LaButti K."/>
            <person name="Han J."/>
            <person name="Copeland A."/>
            <person name="Lindquist E."/>
            <person name="Barry K."/>
            <person name="Schmutz J."/>
            <person name="Baker S.E."/>
            <person name="Ciuffetti L.M."/>
            <person name="Grigoriev I.V."/>
            <person name="Zhong S."/>
            <person name="Turgeon B.G."/>
        </authorList>
    </citation>
    <scope>NUCLEOTIDE SEQUENCE [LARGE SCALE GENOMIC DNA]</scope>
    <source>
        <strain evidence="2 3">26-R-13</strain>
    </source>
</reference>
<dbReference type="OrthoDB" id="3694381at2759"/>
<protein>
    <submittedName>
        <fullName evidence="2">Uncharacterized protein</fullName>
    </submittedName>
</protein>
<feature type="compositionally biased region" description="Low complexity" evidence="1">
    <location>
        <begin position="7"/>
        <end position="17"/>
    </location>
</feature>
<proteinExistence type="predicted"/>
<feature type="region of interest" description="Disordered" evidence="1">
    <location>
        <begin position="1"/>
        <end position="29"/>
    </location>
</feature>
<sequence>MPKRIRLTTPPLELQPPTEQPAPGTRPQLETPKRSAIFAVLYYCEQQSLPCNLQSISTVFEILHSTVHDVYSSRRCRRLQNSNEVDSRLPLREISRSDTNAIATFLDRATLEQKSLPWQDIAEEAGVVKHYHHEKGQENEQWAAKVLQRRVTADEGIKTHKAVVKEQHTPTQVDKRLKYCRIQLQQRPSAHNWRNVLWCDEIHWKTGPRYPKNIKRRPG</sequence>
<evidence type="ECO:0000313" key="3">
    <source>
        <dbReference type="Proteomes" id="UP000053841"/>
    </source>
</evidence>
<dbReference type="HOGENOM" id="CLU_1264218_0_0_1"/>
<dbReference type="RefSeq" id="XP_007717950.1">
    <property type="nucleotide sequence ID" value="XM_007719760.1"/>
</dbReference>